<accession>A0ABR4INP0</accession>
<dbReference type="Proteomes" id="UP001610335">
    <property type="component" value="Unassembled WGS sequence"/>
</dbReference>
<evidence type="ECO:0000313" key="1">
    <source>
        <dbReference type="EMBL" id="KAL2829232.1"/>
    </source>
</evidence>
<dbReference type="EMBL" id="JBFXLS010000017">
    <property type="protein sequence ID" value="KAL2829232.1"/>
    <property type="molecule type" value="Genomic_DNA"/>
</dbReference>
<organism evidence="1 2">
    <name type="scientific">Aspergillus cavernicola</name>
    <dbReference type="NCBI Taxonomy" id="176166"/>
    <lineage>
        <taxon>Eukaryota</taxon>
        <taxon>Fungi</taxon>
        <taxon>Dikarya</taxon>
        <taxon>Ascomycota</taxon>
        <taxon>Pezizomycotina</taxon>
        <taxon>Eurotiomycetes</taxon>
        <taxon>Eurotiomycetidae</taxon>
        <taxon>Eurotiales</taxon>
        <taxon>Aspergillaceae</taxon>
        <taxon>Aspergillus</taxon>
        <taxon>Aspergillus subgen. Nidulantes</taxon>
    </lineage>
</organism>
<comment type="caution">
    <text evidence="1">The sequence shown here is derived from an EMBL/GenBank/DDBJ whole genome shotgun (WGS) entry which is preliminary data.</text>
</comment>
<proteinExistence type="predicted"/>
<keyword evidence="2" id="KW-1185">Reference proteome</keyword>
<evidence type="ECO:0008006" key="3">
    <source>
        <dbReference type="Google" id="ProtNLM"/>
    </source>
</evidence>
<sequence length="58" mass="6516">MDHFLHGVCYCLLCLLLLILSIGNFLEALQAVQLAYGFSTCPSTMRSILFRVTSSFRT</sequence>
<evidence type="ECO:0000313" key="2">
    <source>
        <dbReference type="Proteomes" id="UP001610335"/>
    </source>
</evidence>
<reference evidence="1 2" key="1">
    <citation type="submission" date="2024-07" db="EMBL/GenBank/DDBJ databases">
        <title>Section-level genome sequencing and comparative genomics of Aspergillus sections Usti and Cavernicolus.</title>
        <authorList>
            <consortium name="Lawrence Berkeley National Laboratory"/>
            <person name="Nybo J.L."/>
            <person name="Vesth T.C."/>
            <person name="Theobald S."/>
            <person name="Frisvad J.C."/>
            <person name="Larsen T.O."/>
            <person name="Kjaerboelling I."/>
            <person name="Rothschild-Mancinelli K."/>
            <person name="Lyhne E.K."/>
            <person name="Kogle M.E."/>
            <person name="Barry K."/>
            <person name="Clum A."/>
            <person name="Na H."/>
            <person name="Ledsgaard L."/>
            <person name="Lin J."/>
            <person name="Lipzen A."/>
            <person name="Kuo A."/>
            <person name="Riley R."/>
            <person name="Mondo S."/>
            <person name="LaButti K."/>
            <person name="Haridas S."/>
            <person name="Pangalinan J."/>
            <person name="Salamov A.A."/>
            <person name="Simmons B.A."/>
            <person name="Magnuson J.K."/>
            <person name="Chen J."/>
            <person name="Drula E."/>
            <person name="Henrissat B."/>
            <person name="Wiebenga A."/>
            <person name="Lubbers R.J."/>
            <person name="Gomes A.C."/>
            <person name="Makela M.R."/>
            <person name="Stajich J."/>
            <person name="Grigoriev I.V."/>
            <person name="Mortensen U.H."/>
            <person name="De vries R.P."/>
            <person name="Baker S.E."/>
            <person name="Andersen M.R."/>
        </authorList>
    </citation>
    <scope>NUCLEOTIDE SEQUENCE [LARGE SCALE GENOMIC DNA]</scope>
    <source>
        <strain evidence="1 2">CBS 600.67</strain>
    </source>
</reference>
<protein>
    <recommendedName>
        <fullName evidence="3">Amino acid permease/ SLC12A domain-containing protein</fullName>
    </recommendedName>
</protein>
<name>A0ABR4INP0_9EURO</name>
<gene>
    <name evidence="1" type="ORF">BDW59DRAFT_142352</name>
</gene>